<keyword evidence="4 11" id="KW-0479">Metal-binding</keyword>
<dbReference type="RefSeq" id="XP_720448.2">
    <property type="nucleotide sequence ID" value="XM_715355.2"/>
</dbReference>
<dbReference type="Gene3D" id="3.30.40.10">
    <property type="entry name" value="Zinc/RING finger domain, C3HC4 (zinc finger)"/>
    <property type="match status" value="1"/>
</dbReference>
<dbReference type="eggNOG" id="KOG1140">
    <property type="taxonomic scope" value="Eukaryota"/>
</dbReference>
<feature type="domain" description="UBR-type" evidence="13">
    <location>
        <begin position="88"/>
        <end position="161"/>
    </location>
</feature>
<keyword evidence="5 9" id="KW-0863">Zinc-finger</keyword>
<comment type="similarity">
    <text evidence="8 11">Belongs to the E3 ubiquitin-protein ligase UBR1-like family.</text>
</comment>
<dbReference type="SMART" id="SM00396">
    <property type="entry name" value="ZnF_UBR1"/>
    <property type="match status" value="1"/>
</dbReference>
<dbReference type="InterPro" id="IPR003126">
    <property type="entry name" value="Znf_UBR"/>
</dbReference>
<evidence type="ECO:0000313" key="16">
    <source>
        <dbReference type="Proteomes" id="UP000000559"/>
    </source>
</evidence>
<evidence type="ECO:0000259" key="12">
    <source>
        <dbReference type="PROSITE" id="PS50089"/>
    </source>
</evidence>
<dbReference type="FunCoup" id="A0A1D8PLP8">
    <property type="interactions" value="722"/>
</dbReference>
<evidence type="ECO:0000256" key="1">
    <source>
        <dbReference type="ARBA" id="ARBA00000900"/>
    </source>
</evidence>
<dbReference type="KEGG" id="cal:CAALFM_C402970CA"/>
<dbReference type="GO" id="GO:0008270">
    <property type="term" value="F:zinc ion binding"/>
    <property type="evidence" value="ECO:0007669"/>
    <property type="project" value="UniProtKB-UniRule"/>
</dbReference>
<dbReference type="VEuPathDB" id="FungiDB:C4_02970C_A"/>
<evidence type="ECO:0000259" key="13">
    <source>
        <dbReference type="PROSITE" id="PS51157"/>
    </source>
</evidence>
<reference evidence="15 16" key="1">
    <citation type="journal article" date="2004" name="Proc. Natl. Acad. Sci. U.S.A.">
        <title>The diploid genome sequence of Candida albicans.</title>
        <authorList>
            <person name="Jones T."/>
            <person name="Federspiel N.A."/>
            <person name="Chibana H."/>
            <person name="Dungan J."/>
            <person name="Kalman S."/>
            <person name="Magee B.B."/>
            <person name="Newport G."/>
            <person name="Thorstenson Y.R."/>
            <person name="Agabian N."/>
            <person name="Magee P.T."/>
            <person name="Davis R.W."/>
            <person name="Scherer S."/>
        </authorList>
    </citation>
    <scope>NUCLEOTIDE SEQUENCE [LARGE SCALE GENOMIC DNA]</scope>
    <source>
        <strain evidence="16">SC5314 / ATCC MYA-2876</strain>
    </source>
</reference>
<evidence type="ECO:0000256" key="5">
    <source>
        <dbReference type="ARBA" id="ARBA00022771"/>
    </source>
</evidence>
<comment type="pathway">
    <text evidence="2 11">Protein modification; protein ubiquitination.</text>
</comment>
<accession>A0A1D8PLP8</accession>
<dbReference type="GO" id="GO:0000151">
    <property type="term" value="C:ubiquitin ligase complex"/>
    <property type="evidence" value="ECO:0000318"/>
    <property type="project" value="GO_Central"/>
</dbReference>
<dbReference type="InterPro" id="IPR001841">
    <property type="entry name" value="Znf_RING"/>
</dbReference>
<dbReference type="CDD" id="cd19672">
    <property type="entry name" value="UBR-box_UBR1_like"/>
    <property type="match status" value="1"/>
</dbReference>
<dbReference type="PANTHER" id="PTHR21497:SF26">
    <property type="entry name" value="E3 UBIQUITIN-PROTEIN LIGASE UBR1"/>
    <property type="match status" value="1"/>
</dbReference>
<dbReference type="GO" id="GO:0005737">
    <property type="term" value="C:cytoplasm"/>
    <property type="evidence" value="ECO:0000318"/>
    <property type="project" value="GO_Central"/>
</dbReference>
<dbReference type="InterPro" id="IPR013083">
    <property type="entry name" value="Znf_RING/FYVE/PHD"/>
</dbReference>
<comment type="function">
    <text evidence="11">Ubiquitin ligase protein which is a component of the N-end rule pathway. Recognizes and binds to proteins bearing specific N-terminal residues that are destabilizing according to the N-end rule, leading to their ubiquitination and subsequent degradation.</text>
</comment>
<evidence type="ECO:0000256" key="8">
    <source>
        <dbReference type="ARBA" id="ARBA00046341"/>
    </source>
</evidence>
<dbReference type="EMBL" id="CP017626">
    <property type="protein sequence ID" value="AOW29062.1"/>
    <property type="molecule type" value="Genomic_DNA"/>
</dbReference>
<dbReference type="GO" id="GO:0071453">
    <property type="term" value="P:cellular response to oxygen levels"/>
    <property type="evidence" value="ECO:0000315"/>
    <property type="project" value="CGD"/>
</dbReference>
<dbReference type="UniPathway" id="UPA00143"/>
<dbReference type="AlphaFoldDB" id="A0A1D8PLP8"/>
<dbReference type="Pfam" id="PF02207">
    <property type="entry name" value="zf-UBR"/>
    <property type="match status" value="1"/>
</dbReference>
<dbReference type="InterPro" id="IPR014719">
    <property type="entry name" value="Ribosomal_bL12_C/ClpS-like"/>
</dbReference>
<dbReference type="SMR" id="A0A1D8PLP8"/>
<dbReference type="STRING" id="237561.A0A1D8PLP8"/>
<dbReference type="GO" id="GO:0016567">
    <property type="term" value="P:protein ubiquitination"/>
    <property type="evidence" value="ECO:0000318"/>
    <property type="project" value="GO_Central"/>
</dbReference>
<dbReference type="GO" id="GO:0030447">
    <property type="term" value="P:filamentous growth"/>
    <property type="evidence" value="ECO:0000315"/>
    <property type="project" value="CGD"/>
</dbReference>
<keyword evidence="7 11" id="KW-0862">Zinc</keyword>
<feature type="zinc finger region" description="UBR-type" evidence="10">
    <location>
        <begin position="88"/>
        <end position="161"/>
    </location>
</feature>
<evidence type="ECO:0000256" key="9">
    <source>
        <dbReference type="PROSITE-ProRule" id="PRU00175"/>
    </source>
</evidence>
<name>A0A1D8PLP8_CANAL</name>
<dbReference type="Pfam" id="PF22960">
    <property type="entry name" value="WHD_UBR1"/>
    <property type="match status" value="1"/>
</dbReference>
<dbReference type="GO" id="GO:0009267">
    <property type="term" value="P:cellular response to starvation"/>
    <property type="evidence" value="ECO:0000315"/>
    <property type="project" value="CGD"/>
</dbReference>
<dbReference type="PROSITE" id="PS51157">
    <property type="entry name" value="ZF_UBR"/>
    <property type="match status" value="1"/>
</dbReference>
<dbReference type="GO" id="GO:0036170">
    <property type="term" value="P:filamentous growth of a population of unicellular organisms in response to starvation"/>
    <property type="evidence" value="ECO:0000315"/>
    <property type="project" value="CGD"/>
</dbReference>
<reference evidence="15 16" key="3">
    <citation type="journal article" date="2013" name="Genome Biol.">
        <title>Assembly of a phased diploid Candida albicans genome facilitates allele-specific measurements and provides a simple model for repeat and indel structure.</title>
        <authorList>
            <person name="Muzzey D."/>
            <person name="Schwartz K."/>
            <person name="Weissman J.S."/>
            <person name="Sherlock G."/>
        </authorList>
    </citation>
    <scope>NUCLEOTIDE SEQUENCE [LARGE SCALE GENOMIC DNA]</scope>
    <source>
        <strain evidence="16">SC5314 / ATCC MYA-2876</strain>
    </source>
</reference>
<dbReference type="SUPFAM" id="SSF57850">
    <property type="entry name" value="RING/U-box"/>
    <property type="match status" value="1"/>
</dbReference>
<dbReference type="GO" id="GO:0036180">
    <property type="term" value="P:filamentous growth of a population of unicellular organisms in response to biotic stimulus"/>
    <property type="evidence" value="ECO:0000315"/>
    <property type="project" value="CGD"/>
</dbReference>
<evidence type="ECO:0000313" key="15">
    <source>
        <dbReference type="EMBL" id="AOW29062.1"/>
    </source>
</evidence>
<dbReference type="OrthoDB" id="26387at2759"/>
<dbReference type="InParanoid" id="A0A1D8PLP8"/>
<proteinExistence type="inferred from homology"/>
<dbReference type="GO" id="GO:0061630">
    <property type="term" value="F:ubiquitin protein ligase activity"/>
    <property type="evidence" value="ECO:0000318"/>
    <property type="project" value="GO_Central"/>
</dbReference>
<dbReference type="FunFam" id="2.10.110.30:FF:000002">
    <property type="entry name" value="Putative e3 ubiquitin-protein ligase ubr3"/>
    <property type="match status" value="1"/>
</dbReference>
<dbReference type="InterPro" id="IPR044046">
    <property type="entry name" value="E3_ligase_UBR-like_C"/>
</dbReference>
<dbReference type="InterPro" id="IPR055194">
    <property type="entry name" value="UBR1-like_WH"/>
</dbReference>
<dbReference type="GO" id="GO:0071596">
    <property type="term" value="P:ubiquitin-dependent protein catabolic process via the N-end rule pathway"/>
    <property type="evidence" value="ECO:0000318"/>
    <property type="project" value="GO_Central"/>
</dbReference>
<evidence type="ECO:0000256" key="11">
    <source>
        <dbReference type="RuleBase" id="RU366018"/>
    </source>
</evidence>
<comment type="catalytic activity">
    <reaction evidence="1 11">
        <text>S-ubiquitinyl-[E2 ubiquitin-conjugating enzyme]-L-cysteine + [acceptor protein]-L-lysine = [E2 ubiquitin-conjugating enzyme]-L-cysteine + N(6)-ubiquitinyl-[acceptor protein]-L-lysine.</text>
        <dbReference type="EC" id="2.3.2.27"/>
    </reaction>
</comment>
<dbReference type="SUPFAM" id="SSF54736">
    <property type="entry name" value="ClpS-like"/>
    <property type="match status" value="1"/>
</dbReference>
<dbReference type="CGD" id="CAL0000198590">
    <property type="gene designation" value="UBR1"/>
</dbReference>
<evidence type="ECO:0000256" key="10">
    <source>
        <dbReference type="PROSITE-ProRule" id="PRU00508"/>
    </source>
</evidence>
<dbReference type="EC" id="2.3.2.27" evidence="11"/>
<dbReference type="Proteomes" id="UP000000559">
    <property type="component" value="Chromosome 4"/>
</dbReference>
<protein>
    <recommendedName>
        <fullName evidence="11">E3 ubiquitin-protein ligase</fullName>
        <ecNumber evidence="11">2.3.2.27</ecNumber>
    </recommendedName>
</protein>
<evidence type="ECO:0000256" key="7">
    <source>
        <dbReference type="ARBA" id="ARBA00022833"/>
    </source>
</evidence>
<keyword evidence="6 11" id="KW-0833">Ubl conjugation pathway</keyword>
<organism evidence="15 16">
    <name type="scientific">Candida albicans (strain SC5314 / ATCC MYA-2876)</name>
    <name type="common">Yeast</name>
    <dbReference type="NCBI Taxonomy" id="237561"/>
    <lineage>
        <taxon>Eukaryota</taxon>
        <taxon>Fungi</taxon>
        <taxon>Dikarya</taxon>
        <taxon>Ascomycota</taxon>
        <taxon>Saccharomycotina</taxon>
        <taxon>Pichiomycetes</taxon>
        <taxon>Debaryomycetaceae</taxon>
        <taxon>Candida/Lodderomyces clade</taxon>
        <taxon>Candida</taxon>
    </lineage>
</organism>
<dbReference type="PROSITE" id="PS50089">
    <property type="entry name" value="ZF_RING_2"/>
    <property type="match status" value="1"/>
</dbReference>
<evidence type="ECO:0000256" key="6">
    <source>
        <dbReference type="ARBA" id="ARBA00022786"/>
    </source>
</evidence>
<evidence type="ECO:0000256" key="4">
    <source>
        <dbReference type="ARBA" id="ARBA00022723"/>
    </source>
</evidence>
<dbReference type="InterPro" id="IPR039164">
    <property type="entry name" value="UBR1-like"/>
</dbReference>
<gene>
    <name evidence="14 15" type="primary">UBR1</name>
    <name evidence="15" type="ordered locus">CAALFM_C402970CA</name>
    <name evidence="14" type="ordered locus">orf19.10210</name>
</gene>
<evidence type="ECO:0000256" key="2">
    <source>
        <dbReference type="ARBA" id="ARBA00004906"/>
    </source>
</evidence>
<dbReference type="Gene3D" id="2.10.110.30">
    <property type="match status" value="1"/>
</dbReference>
<dbReference type="Pfam" id="PF18995">
    <property type="entry name" value="PRT6_C"/>
    <property type="match status" value="1"/>
</dbReference>
<reference evidence="15 16" key="2">
    <citation type="journal article" date="2007" name="Genome Biol.">
        <title>Assembly of the Candida albicans genome into sixteen supercontigs aligned on the eight chromosomes.</title>
        <authorList>
            <person name="van het Hoog M."/>
            <person name="Rast T.J."/>
            <person name="Martchenko M."/>
            <person name="Grindle S."/>
            <person name="Dignard D."/>
            <person name="Hogues H."/>
            <person name="Cuomo C."/>
            <person name="Berriman M."/>
            <person name="Scherer S."/>
            <person name="Magee B.B."/>
            <person name="Whiteway M."/>
            <person name="Chibana H."/>
            <person name="Nantel A."/>
            <person name="Magee P.T."/>
        </authorList>
    </citation>
    <scope>GENOME REANNOTATION</scope>
    <source>
        <strain evidence="16">SC5314 / ATCC MYA-2876</strain>
    </source>
</reference>
<evidence type="ECO:0000313" key="14">
    <source>
        <dbReference type="CGD" id="CAL0000198590"/>
    </source>
</evidence>
<keyword evidence="3 11" id="KW-0808">Transferase</keyword>
<keyword evidence="16" id="KW-1185">Reference proteome</keyword>
<feature type="domain" description="RING-type" evidence="12">
    <location>
        <begin position="1200"/>
        <end position="1245"/>
    </location>
</feature>
<dbReference type="GeneID" id="3637871"/>
<dbReference type="PANTHER" id="PTHR21497">
    <property type="entry name" value="UBIQUITIN LIGASE E3 ALPHA-RELATED"/>
    <property type="match status" value="1"/>
</dbReference>
<sequence>MNPDLLKVFLIEVPKNLGFDDFKGLQHYITKVLFYSATDEGKYLKTLFPRISPEDFDPSTVYNIPSSTEVLNPFYEVSGSKYSHPPDEACAKPFQPGDPVYRCDECGFDSTCVLCASCFNKEDHLNHNVTVYTSSGTSGGICDCGDPEAFIRPLNCKCQTNRDELEEDVSGMMDALQKTIQIAIDYVLDVSNFTIMTLPLIHTELNEQYPKLDIRELSDYLSLPEESYSGASDVNSTNRWALILWNDEFHNLTEAVTAIKAGTGVDDRNAYKIAEKIDIKGFCVLKEDDNPQKLIQAKRLVESNGLVATIVSARDLLREKIASSIIDWIIAISNSSNSQVRKAAQSYFAELLLEPHFRFSKVIPSSVFQETLASKSTQDQFLAYFKNGLPYNGELISFNYHQLRATANQISLYEPISSLLDSTRSTERLKGSRLQYLLAFQIRFPKLTRQKLGTLLVPPLVTTSTLKREFANQFVELFPALLTIMGLTDREEDLNLMSDITSQLFTCPQTVRSILDKGGVKNLLGPLAKLIEEHSTTRDTNTGYRLYCEIGSDSQQKRAIKKAIVHGIYNLSYFSNHGLSGDSITKFLQPDHFSLLVLMLRYFQSYWPVTRKYGEHVERDDFDLSVHVEISLPILKCVKNLGVDMPRNKEIPTVVAQLIELLSKKKNEFIEPGVIKFQVSKEPVAIVNPLNSLLSYFLQFQNIDNFKHLLQQNQSELVNFTDISLRSIVLGSQVKAGFWIRNGSSVSRQATAYFDSLMTEYAFMRDFHLNQIAILFEDQEKVLMNFLERWELRSWFKNEVDFDKTIYEERFFSIVERFIAFAYNLFVDRSMFINETPEDATLRKLNHAIGYALCEEAMAFSELHQYIDTNIASSSKFEDVLYEVADYQPPSALTDSGLYRLKESTYEKLDPLNILVDPGKFQIISEMVIKNSSKQKKRKSENLIVTPVIEKAGNDFVDENIGNFAKSLPFVKLIYKLMQVSIDTSDETYLPHLLHLVHAIMLDDEMIHGKEYLNKHFVDIPITDLLLTISESTMSKYVCQKADYLVEQLVGKDKRIIASLVDCFGEDYIQRYKKRKNSLFESDAERKKRKAEKRKNNIFKKFSKQREKFLNQNQEFQSDIPQDSNIPMEGEDSRKLRTCVACGELESFEKPLAIMAASTKAPVFWKVPVQTGEVVSNAFKTWDKNILLDYKDTEYGVGYDPVSRSSLDSNRFESYVLSTCGHSIHHSCLNRRIIGSAQYSCPLCHNLHDMIILTLLGNRDSNIPAEVFNGSPNHLKYNQIVESADPNRKLGYLLDVFFKPEYFDAPSKTVTMASLGEAPLNHFKNQKYLPPGINSSYGIIFNRLMNWTVVLADTIRMNEISTRLNGVDGYSDFLSQIPGSAKTLLICMFQMRVLNAASSLLPLSADESNTFQSEFKSFWNSDLILDGVFNEVLVLFFQTDESLATLTRVGMSKLIAIVIKSLTARHEKDNSYLKCIDVDNGNQVSDVSLERFHRLFTGVMHGNDCEIPEVDKSISLIIYCAIERILGIFLRQVIIFKDILTCKQTGENNYESIPELLDLQKKIKLQDRLTDTKPLTDALGVPSFDELIETLLESSDALEGNVFDIIWLAKIPKYHDKGILTLEYPGIVHLVNLPVDYNSCVLNASQIATHDNSKCLICGQWTNASRNVAHMLNCSSQIGILFISKSNMLRICVYIGTSPITIELPAPYLTKHGEIKVIDKRGRATLSGLRFAYLNKLWVTQGLYGFVTRNLFGSGFALEDDVTFNFERNIPDLSEDDDGIGLFEWVD</sequence>
<evidence type="ECO:0000256" key="3">
    <source>
        <dbReference type="ARBA" id="ARBA00022679"/>
    </source>
</evidence>